<accession>B3LM83</accession>
<protein>
    <recommendedName>
        <fullName evidence="3">Icy1p</fullName>
    </recommendedName>
</protein>
<sequence length="127" mass="14337">MSSNYATPLDDEVFPLSFANYQFTEHVSLGEHYSLNTSEDAKYNNLNGPFVVPRDTGKFDLNTSSASDETVFSLDNPQENNYKHQAMNNVQDCRMAVAAKTTQSCDKLTDLYANAAQQNYRLWLSSF</sequence>
<reference evidence="1" key="2">
    <citation type="submission" date="2005-07" db="EMBL/GenBank/DDBJ databases">
        <title>Annotation of the Saccharomyces cerevisiae RM11-1a Genome.</title>
        <authorList>
            <consortium name="The Broad Institute Genome Sequencing Platform"/>
            <person name="Birren B."/>
            <person name="Lander E."/>
            <person name="Galagan J."/>
            <person name="Nusbaum C."/>
            <person name="Devon K."/>
            <person name="Cuomo C."/>
            <person name="Jaffe D."/>
            <person name="Butler J."/>
            <person name="Alvarez P."/>
            <person name="Gnerre S."/>
            <person name="Grabherr M."/>
            <person name="Kleber M."/>
            <person name="Mauceli E."/>
            <person name="Brockman W."/>
            <person name="MacCallum I.A."/>
            <person name="Rounsley S."/>
            <person name="Young S."/>
            <person name="LaButti K."/>
            <person name="Pushparaj V."/>
            <person name="DeCaprio D."/>
            <person name="Crawford M."/>
            <person name="Koehrsen M."/>
            <person name="Engels R."/>
            <person name="Montgomery P."/>
            <person name="Pearson M."/>
            <person name="Howarth C."/>
            <person name="Larson L."/>
            <person name="Luoma S."/>
            <person name="White J."/>
            <person name="O'Leary S."/>
            <person name="Kodira C."/>
            <person name="Zeng Q."/>
            <person name="Yandava C."/>
            <person name="Alvarado L."/>
            <person name="Pratt S."/>
            <person name="Kruglyak L."/>
        </authorList>
    </citation>
    <scope>NUCLEOTIDE SEQUENCE</scope>
    <source>
        <strain evidence="1">RM11-1a</strain>
    </source>
</reference>
<evidence type="ECO:0008006" key="3">
    <source>
        <dbReference type="Google" id="ProtNLM"/>
    </source>
</evidence>
<dbReference type="Proteomes" id="UP000008335">
    <property type="component" value="Unassembled WGS sequence"/>
</dbReference>
<reference evidence="1" key="1">
    <citation type="submission" date="2005-03" db="EMBL/GenBank/DDBJ databases">
        <authorList>
            <person name="Giovannoni S.J."/>
            <person name="Cho J.-C."/>
            <person name="Ferriera S."/>
            <person name="Johnson J."/>
            <person name="Kravitz S."/>
            <person name="Halpern A."/>
            <person name="Remington K."/>
            <person name="Beeson K."/>
            <person name="Tran B."/>
            <person name="Rogers Y.-H."/>
            <person name="Friedman R."/>
            <person name="Venter J.C."/>
        </authorList>
    </citation>
    <scope>NUCLEOTIDE SEQUENCE</scope>
    <source>
        <strain evidence="1">RM11-1a</strain>
    </source>
</reference>
<proteinExistence type="predicted"/>
<organism evidence="1 2">
    <name type="scientific">Saccharomyces cerevisiae (strain RM11-1a)</name>
    <name type="common">Baker's yeast</name>
    <dbReference type="NCBI Taxonomy" id="285006"/>
    <lineage>
        <taxon>Eukaryota</taxon>
        <taxon>Fungi</taxon>
        <taxon>Dikarya</taxon>
        <taxon>Ascomycota</taxon>
        <taxon>Saccharomycotina</taxon>
        <taxon>Saccharomycetes</taxon>
        <taxon>Saccharomycetales</taxon>
        <taxon>Saccharomycetaceae</taxon>
        <taxon>Saccharomyces</taxon>
    </lineage>
</organism>
<dbReference type="AlphaFoldDB" id="B3LM83"/>
<dbReference type="EMBL" id="CH408047">
    <property type="protein sequence ID" value="EDV11686.1"/>
    <property type="molecule type" value="Genomic_DNA"/>
</dbReference>
<name>B3LM83_YEAS1</name>
<keyword evidence="2" id="KW-1185">Reference proteome</keyword>
<dbReference type="OrthoDB" id="4033322at2759"/>
<gene>
    <name evidence="1" type="ORF">SCRG_02089</name>
</gene>
<evidence type="ECO:0000313" key="1">
    <source>
        <dbReference type="EMBL" id="EDV11686.1"/>
    </source>
</evidence>
<dbReference type="HOGENOM" id="CLU_149528_0_0_1"/>
<evidence type="ECO:0000313" key="2">
    <source>
        <dbReference type="Proteomes" id="UP000008335"/>
    </source>
</evidence>